<evidence type="ECO:0000313" key="3">
    <source>
        <dbReference type="Proteomes" id="UP001224418"/>
    </source>
</evidence>
<evidence type="ECO:0000256" key="1">
    <source>
        <dbReference type="SAM" id="Phobius"/>
    </source>
</evidence>
<sequence length="62" mass="7054">MSKLKTFVKTIPGFRSNTKLNMIIAGIYYVVSLLIGFLNVQLMISFLTMPYIVFLMIDCVDS</sequence>
<proteinExistence type="predicted"/>
<protein>
    <submittedName>
        <fullName evidence="2">Uncharacterized protein</fullName>
    </submittedName>
</protein>
<accession>A0ABU0JS53</accession>
<feature type="transmembrane region" description="Helical" evidence="1">
    <location>
        <begin position="20"/>
        <end position="37"/>
    </location>
</feature>
<dbReference type="EMBL" id="JAUSWN010000012">
    <property type="protein sequence ID" value="MDQ0479879.1"/>
    <property type="molecule type" value="Genomic_DNA"/>
</dbReference>
<keyword evidence="1" id="KW-0472">Membrane</keyword>
<comment type="caution">
    <text evidence="2">The sequence shown here is derived from an EMBL/GenBank/DDBJ whole genome shotgun (WGS) entry which is preliminary data.</text>
</comment>
<evidence type="ECO:0000313" key="2">
    <source>
        <dbReference type="EMBL" id="MDQ0479879.1"/>
    </source>
</evidence>
<keyword evidence="1" id="KW-1133">Transmembrane helix</keyword>
<reference evidence="2 3" key="1">
    <citation type="submission" date="2023-07" db="EMBL/GenBank/DDBJ databases">
        <title>Genomic Encyclopedia of Type Strains, Phase IV (KMG-IV): sequencing the most valuable type-strain genomes for metagenomic binning, comparative biology and taxonomic classification.</title>
        <authorList>
            <person name="Goeker M."/>
        </authorList>
    </citation>
    <scope>NUCLEOTIDE SEQUENCE [LARGE SCALE GENOMIC DNA]</scope>
    <source>
        <strain evidence="2 3">DSM 1400</strain>
    </source>
</reference>
<gene>
    <name evidence="2" type="ORF">QOZ93_001621</name>
</gene>
<keyword evidence="3" id="KW-1185">Reference proteome</keyword>
<keyword evidence="1" id="KW-0812">Transmembrane</keyword>
<name>A0ABU0JS53_HATLI</name>
<dbReference type="Proteomes" id="UP001224418">
    <property type="component" value="Unassembled WGS sequence"/>
</dbReference>
<dbReference type="RefSeq" id="WP_111943351.1">
    <property type="nucleotide sequence ID" value="NZ_BAAACJ010000037.1"/>
</dbReference>
<organism evidence="2 3">
    <name type="scientific">Hathewaya limosa</name>
    <name type="common">Clostridium limosum</name>
    <dbReference type="NCBI Taxonomy" id="1536"/>
    <lineage>
        <taxon>Bacteria</taxon>
        <taxon>Bacillati</taxon>
        <taxon>Bacillota</taxon>
        <taxon>Clostridia</taxon>
        <taxon>Eubacteriales</taxon>
        <taxon>Clostridiaceae</taxon>
        <taxon>Hathewaya</taxon>
    </lineage>
</organism>